<keyword evidence="1" id="KW-0472">Membrane</keyword>
<evidence type="ECO:0000256" key="1">
    <source>
        <dbReference type="SAM" id="Phobius"/>
    </source>
</evidence>
<dbReference type="NCBIfam" id="TIGR02123">
    <property type="entry name" value="TRAP_fused"/>
    <property type="match status" value="1"/>
</dbReference>
<feature type="transmembrane region" description="Helical" evidence="1">
    <location>
        <begin position="531"/>
        <end position="551"/>
    </location>
</feature>
<feature type="transmembrane region" description="Helical" evidence="1">
    <location>
        <begin position="106"/>
        <end position="129"/>
    </location>
</feature>
<dbReference type="InterPro" id="IPR011853">
    <property type="entry name" value="TRAP_DctM-Dct_fused"/>
</dbReference>
<feature type="transmembrane region" description="Helical" evidence="1">
    <location>
        <begin position="597"/>
        <end position="625"/>
    </location>
</feature>
<dbReference type="PANTHER" id="PTHR43849:SF2">
    <property type="entry name" value="BLL3936 PROTEIN"/>
    <property type="match status" value="1"/>
</dbReference>
<feature type="transmembrane region" description="Helical" evidence="1">
    <location>
        <begin position="28"/>
        <end position="46"/>
    </location>
</feature>
<reference evidence="3 4" key="1">
    <citation type="submission" date="2023-07" db="EMBL/GenBank/DDBJ databases">
        <title>Genomic Encyclopedia of Type Strains, Phase IV (KMG-IV): sequencing the most valuable type-strain genomes for metagenomic binning, comparative biology and taxonomic classification.</title>
        <authorList>
            <person name="Goeker M."/>
        </authorList>
    </citation>
    <scope>NUCLEOTIDE SEQUENCE [LARGE SCALE GENOMIC DNA]</scope>
    <source>
        <strain evidence="3 4">DSM 12751</strain>
    </source>
</reference>
<feature type="transmembrane region" description="Helical" evidence="1">
    <location>
        <begin position="415"/>
        <end position="439"/>
    </location>
</feature>
<accession>A0ABT9W591</accession>
<comment type="caution">
    <text evidence="3">The sequence shown here is derived from an EMBL/GenBank/DDBJ whole genome shotgun (WGS) entry which is preliminary data.</text>
</comment>
<protein>
    <submittedName>
        <fullName evidence="3">TRAP transporter 4TM/12TM fusion protein</fullName>
    </submittedName>
</protein>
<dbReference type="InterPro" id="IPR010656">
    <property type="entry name" value="DctM"/>
</dbReference>
<keyword evidence="1" id="KW-1133">Transmembrane helix</keyword>
<evidence type="ECO:0000313" key="3">
    <source>
        <dbReference type="EMBL" id="MDQ0168417.1"/>
    </source>
</evidence>
<dbReference type="RefSeq" id="WP_307398130.1">
    <property type="nucleotide sequence ID" value="NZ_BAAADK010000027.1"/>
</dbReference>
<feature type="transmembrane region" description="Helical" evidence="1">
    <location>
        <begin position="471"/>
        <end position="492"/>
    </location>
</feature>
<dbReference type="PANTHER" id="PTHR43849">
    <property type="entry name" value="BLL3936 PROTEIN"/>
    <property type="match status" value="1"/>
</dbReference>
<feature type="transmembrane region" description="Helical" evidence="1">
    <location>
        <begin position="498"/>
        <end position="519"/>
    </location>
</feature>
<proteinExistence type="predicted"/>
<evidence type="ECO:0000259" key="2">
    <source>
        <dbReference type="Pfam" id="PF06808"/>
    </source>
</evidence>
<feature type="transmembrane region" description="Helical" evidence="1">
    <location>
        <begin position="349"/>
        <end position="371"/>
    </location>
</feature>
<dbReference type="Proteomes" id="UP001235840">
    <property type="component" value="Unassembled WGS sequence"/>
</dbReference>
<evidence type="ECO:0000313" key="4">
    <source>
        <dbReference type="Proteomes" id="UP001235840"/>
    </source>
</evidence>
<gene>
    <name evidence="3" type="ORF">J2S11_004379</name>
</gene>
<feature type="transmembrane region" description="Helical" evidence="1">
    <location>
        <begin position="563"/>
        <end position="585"/>
    </location>
</feature>
<dbReference type="EMBL" id="JAUSTY010000031">
    <property type="protein sequence ID" value="MDQ0168417.1"/>
    <property type="molecule type" value="Genomic_DNA"/>
</dbReference>
<feature type="transmembrane region" description="Helical" evidence="1">
    <location>
        <begin position="82"/>
        <end position="100"/>
    </location>
</feature>
<feature type="transmembrane region" description="Helical" evidence="1">
    <location>
        <begin position="136"/>
        <end position="153"/>
    </location>
</feature>
<feature type="transmembrane region" description="Helical" evidence="1">
    <location>
        <begin position="189"/>
        <end position="210"/>
    </location>
</feature>
<name>A0ABT9W591_9BACI</name>
<feature type="domain" description="TRAP C4-dicarboxylate transport system permease DctM subunit" evidence="2">
    <location>
        <begin position="123"/>
        <end position="557"/>
    </location>
</feature>
<dbReference type="Pfam" id="PF06808">
    <property type="entry name" value="DctM"/>
    <property type="match status" value="1"/>
</dbReference>
<feature type="transmembrane region" description="Helical" evidence="1">
    <location>
        <begin position="52"/>
        <end position="70"/>
    </location>
</feature>
<organism evidence="3 4">
    <name type="scientific">Caldalkalibacillus horti</name>
    <dbReference type="NCBI Taxonomy" id="77523"/>
    <lineage>
        <taxon>Bacteria</taxon>
        <taxon>Bacillati</taxon>
        <taxon>Bacillota</taxon>
        <taxon>Bacilli</taxon>
        <taxon>Bacillales</taxon>
        <taxon>Bacillaceae</taxon>
        <taxon>Caldalkalibacillus</taxon>
    </lineage>
</organism>
<keyword evidence="4" id="KW-1185">Reference proteome</keyword>
<feature type="transmembrane region" description="Helical" evidence="1">
    <location>
        <begin position="445"/>
        <end position="464"/>
    </location>
</feature>
<sequence>MSEAIKTVEVTDEPFEQKRSLEGRDKQIVYAVSLLMATLQVYLIIFSLTAPMINTGIFLMFVAVLVFLLYKPAKRITSNAIPWFDWLAAFLSAIPFLYGVLFYEEIIARATFPTVLDKVMMILAVLAILEMSRRTIGIILPCIALLFVLYAIWGGNLPGIFVHRGYDLDRLTNTFFMTTNGIYGSPTKVAATMVFMFVFFGAFLNATGASKVITDGSFSIAGRFTGGPAKVAIFASALMGSVSGSASANVATTGQLTIPLMKKVGYNKDFAAGVESAASTGGTITPPIMGAGAFIMAETTGIPYSDIVKAAIIPALLFYMAVFTSTHFEAKKLGLRGLPKKDLPQLIHVLKKGFHVLLPLVFLIVLILMYFPVMHAAFYSTIALIVAAMLHPATRIKIKEIFNAVANSAHMVLQAAAACACAGIVIGVLNLTGLGLRFSTVTLQLAGHSLFLALFFTMVIAIILGMGLPPVAAYIIGAAVAAPALTNLGFPLLASHLFIFYFAAISSITPPVAVTAYIGAGIAGGSPIKTAVISCLLGLPAFIVPYMFMFSDVFLLQSEPLEFILLIVPTTIGFICLSTGIIGFFSKRLIMVERMTFIASGILLLIFDYLTSSIGLGLLIGILIYHYKRKDNVRVQATSN</sequence>
<keyword evidence="1" id="KW-0812">Transmembrane</keyword>